<accession>A0ABR6BH28</accession>
<sequence>MSTDTTALGLLVAATGALVTACTVGTITRRIDRLEVLVREGLDDLSVQVQTLADRDGHSPV</sequence>
<dbReference type="Proteomes" id="UP000517916">
    <property type="component" value="Unassembled WGS sequence"/>
</dbReference>
<reference evidence="1 2" key="1">
    <citation type="submission" date="2020-08" db="EMBL/GenBank/DDBJ databases">
        <title>Genomic Encyclopedia of Archaeal and Bacterial Type Strains, Phase II (KMG-II): from individual species to whole genera.</title>
        <authorList>
            <person name="Goeker M."/>
        </authorList>
    </citation>
    <scope>NUCLEOTIDE SEQUENCE [LARGE SCALE GENOMIC DNA]</scope>
    <source>
        <strain evidence="1 2">DSM 43850</strain>
    </source>
</reference>
<dbReference type="EMBL" id="JACJID010000002">
    <property type="protein sequence ID" value="MBA8925884.1"/>
    <property type="molecule type" value="Genomic_DNA"/>
</dbReference>
<name>A0ABR6BH28_9PSEU</name>
<evidence type="ECO:0000313" key="1">
    <source>
        <dbReference type="EMBL" id="MBA8925884.1"/>
    </source>
</evidence>
<evidence type="ECO:0000313" key="2">
    <source>
        <dbReference type="Proteomes" id="UP000517916"/>
    </source>
</evidence>
<keyword evidence="2" id="KW-1185">Reference proteome</keyword>
<organism evidence="1 2">
    <name type="scientific">Kutzneria viridogrisea</name>
    <dbReference type="NCBI Taxonomy" id="47990"/>
    <lineage>
        <taxon>Bacteria</taxon>
        <taxon>Bacillati</taxon>
        <taxon>Actinomycetota</taxon>
        <taxon>Actinomycetes</taxon>
        <taxon>Pseudonocardiales</taxon>
        <taxon>Pseudonocardiaceae</taxon>
        <taxon>Kutzneria</taxon>
    </lineage>
</organism>
<comment type="caution">
    <text evidence="1">The sequence shown here is derived from an EMBL/GenBank/DDBJ whole genome shotgun (WGS) entry which is preliminary data.</text>
</comment>
<dbReference type="RefSeq" id="WP_182837504.1">
    <property type="nucleotide sequence ID" value="NZ_BAAABQ010000059.1"/>
</dbReference>
<protein>
    <submittedName>
        <fullName evidence="1">Uncharacterized protein</fullName>
    </submittedName>
</protein>
<gene>
    <name evidence="1" type="ORF">BC739_003083</name>
</gene>
<proteinExistence type="predicted"/>